<dbReference type="Pfam" id="PF13411">
    <property type="entry name" value="MerR_1"/>
    <property type="match status" value="1"/>
</dbReference>
<dbReference type="GO" id="GO:0003700">
    <property type="term" value="F:DNA-binding transcription factor activity"/>
    <property type="evidence" value="ECO:0007669"/>
    <property type="project" value="InterPro"/>
</dbReference>
<gene>
    <name evidence="7" type="primary">glnR</name>
    <name evidence="7" type="ORF">AQZ59_00311</name>
</gene>
<dbReference type="RefSeq" id="WP_062612487.1">
    <property type="nucleotide sequence ID" value="NZ_CAUPHE010000014.1"/>
</dbReference>
<evidence type="ECO:0000313" key="8">
    <source>
        <dbReference type="Proteomes" id="UP000054404"/>
    </source>
</evidence>
<dbReference type="InterPro" id="IPR047057">
    <property type="entry name" value="MerR_fam"/>
</dbReference>
<dbReference type="EMBL" id="LNIZ01000001">
    <property type="protein sequence ID" value="KTF05004.1"/>
    <property type="molecule type" value="Genomic_DNA"/>
</dbReference>
<dbReference type="Proteomes" id="UP000054404">
    <property type="component" value="Unassembled WGS sequence"/>
</dbReference>
<keyword evidence="8" id="KW-1185">Reference proteome</keyword>
<dbReference type="SUPFAM" id="SSF46955">
    <property type="entry name" value="Putative DNA-binding domain"/>
    <property type="match status" value="1"/>
</dbReference>
<comment type="caution">
    <text evidence="7">The sequence shown here is derived from an EMBL/GenBank/DDBJ whole genome shotgun (WGS) entry which is preliminary data.</text>
</comment>
<feature type="domain" description="HTH merR-type" evidence="6">
    <location>
        <begin position="48"/>
        <end position="100"/>
    </location>
</feature>
<evidence type="ECO:0000313" key="7">
    <source>
        <dbReference type="EMBL" id="KTF05004.1"/>
    </source>
</evidence>
<dbReference type="AlphaFoldDB" id="A0A0W1KN68"/>
<feature type="region of interest" description="Disordered" evidence="5">
    <location>
        <begin position="105"/>
        <end position="126"/>
    </location>
</feature>
<dbReference type="CDD" id="cd00592">
    <property type="entry name" value="HTH_MerR-like"/>
    <property type="match status" value="1"/>
</dbReference>
<evidence type="ECO:0000256" key="3">
    <source>
        <dbReference type="ARBA" id="ARBA00023125"/>
    </source>
</evidence>
<dbReference type="InterPro" id="IPR000551">
    <property type="entry name" value="MerR-type_HTH_dom"/>
</dbReference>
<keyword evidence="4" id="KW-0804">Transcription</keyword>
<accession>A0A0W1KN68</accession>
<dbReference type="Gene3D" id="1.10.1660.10">
    <property type="match status" value="1"/>
</dbReference>
<sequence>MNPLPRRAGEESLPSSWPHDLSHEPTLKIGEVTSHLRQEFPFLAASKIRYFESQGLIDPYRTESNQRIFSLADVERLRFILVEQRDRYVPLPQIKEMLAQLDSGRATQEHPGKLRALSSEPDVRPTPGIRIRKEELAALTGTALSEIEQLVDAGMIIPDARGRLTAHAVDIVRYSKMLGEAGMDLRSLRQVKNSAHAHAANVASHLATERARNTPLAKERVVNESAELATMLTNLYRALLTENIDVQLR</sequence>
<dbReference type="GO" id="GO:0003677">
    <property type="term" value="F:DNA binding"/>
    <property type="evidence" value="ECO:0007669"/>
    <property type="project" value="UniProtKB-KW"/>
</dbReference>
<evidence type="ECO:0000256" key="1">
    <source>
        <dbReference type="ARBA" id="ARBA00022491"/>
    </source>
</evidence>
<evidence type="ECO:0000256" key="2">
    <source>
        <dbReference type="ARBA" id="ARBA00023015"/>
    </source>
</evidence>
<keyword evidence="1" id="KW-0678">Repressor</keyword>
<dbReference type="InterPro" id="IPR009061">
    <property type="entry name" value="DNA-bd_dom_put_sf"/>
</dbReference>
<dbReference type="PANTHER" id="PTHR30204:SF69">
    <property type="entry name" value="MERR-FAMILY TRANSCRIPTIONAL REGULATOR"/>
    <property type="match status" value="1"/>
</dbReference>
<dbReference type="PANTHER" id="PTHR30204">
    <property type="entry name" value="REDOX-CYCLING DRUG-SENSING TRANSCRIPTIONAL ACTIVATOR SOXR"/>
    <property type="match status" value="1"/>
</dbReference>
<dbReference type="OrthoDB" id="3191171at2"/>
<dbReference type="PROSITE" id="PS50937">
    <property type="entry name" value="HTH_MERR_2"/>
    <property type="match status" value="1"/>
</dbReference>
<dbReference type="PATRIC" id="fig|59561.3.peg.307"/>
<organism evidence="7 8">
    <name type="scientific">Trueperella bernardiae</name>
    <dbReference type="NCBI Taxonomy" id="59561"/>
    <lineage>
        <taxon>Bacteria</taxon>
        <taxon>Bacillati</taxon>
        <taxon>Actinomycetota</taxon>
        <taxon>Actinomycetes</taxon>
        <taxon>Actinomycetales</taxon>
        <taxon>Actinomycetaceae</taxon>
        <taxon>Trueperella</taxon>
    </lineage>
</organism>
<evidence type="ECO:0000259" key="6">
    <source>
        <dbReference type="PROSITE" id="PS50937"/>
    </source>
</evidence>
<evidence type="ECO:0000256" key="5">
    <source>
        <dbReference type="SAM" id="MobiDB-lite"/>
    </source>
</evidence>
<dbReference type="STRING" id="59561.AQZ59_00311"/>
<protein>
    <submittedName>
        <fullName evidence="7">HTH-type transcriptional regulator GlnR</fullName>
    </submittedName>
</protein>
<feature type="region of interest" description="Disordered" evidence="5">
    <location>
        <begin position="1"/>
        <end position="20"/>
    </location>
</feature>
<keyword evidence="2" id="KW-0805">Transcription regulation</keyword>
<reference evidence="7 8" key="1">
    <citation type="submission" date="2015-11" db="EMBL/GenBank/DDBJ databases">
        <title>Draft Genome Sequence of the Type Strain Trueperella bernardiae LCDC 89-0504T, Isolated from Blood Culture.</title>
        <authorList>
            <person name="Bernier A.-M."/>
            <person name="Bernard K."/>
        </authorList>
    </citation>
    <scope>NUCLEOTIDE SEQUENCE [LARGE SCALE GENOMIC DNA]</scope>
    <source>
        <strain evidence="7 8">LCDC 89-0504</strain>
    </source>
</reference>
<proteinExistence type="predicted"/>
<dbReference type="SMART" id="SM00422">
    <property type="entry name" value="HTH_MERR"/>
    <property type="match status" value="1"/>
</dbReference>
<name>A0A0W1KN68_9ACTO</name>
<keyword evidence="3" id="KW-0238">DNA-binding</keyword>
<evidence type="ECO:0000256" key="4">
    <source>
        <dbReference type="ARBA" id="ARBA00023163"/>
    </source>
</evidence>